<keyword evidence="1" id="KW-0863">Zinc-finger</keyword>
<keyword evidence="1" id="KW-0479">Metal-binding</keyword>
<keyword evidence="5" id="KW-0548">Nucleotidyltransferase</keyword>
<dbReference type="Gene3D" id="1.10.340.70">
    <property type="match status" value="1"/>
</dbReference>
<reference evidence="5" key="1">
    <citation type="journal article" date="2019" name="Sci. Rep.">
        <title>Draft genome of Tanacetum cinerariifolium, the natural source of mosquito coil.</title>
        <authorList>
            <person name="Yamashiro T."/>
            <person name="Shiraishi A."/>
            <person name="Satake H."/>
            <person name="Nakayama K."/>
        </authorList>
    </citation>
    <scope>NUCLEOTIDE SEQUENCE</scope>
</reference>
<evidence type="ECO:0000259" key="3">
    <source>
        <dbReference type="PROSITE" id="PS50158"/>
    </source>
</evidence>
<dbReference type="SUPFAM" id="SSF57756">
    <property type="entry name" value="Retrovirus zinc finger-like domains"/>
    <property type="match status" value="1"/>
</dbReference>
<feature type="domain" description="Integrase catalytic" evidence="4">
    <location>
        <begin position="618"/>
        <end position="727"/>
    </location>
</feature>
<accession>A0A6L2LG70</accession>
<name>A0A6L2LG70_TANCI</name>
<dbReference type="PROSITE" id="PS50158">
    <property type="entry name" value="ZF_CCHC"/>
    <property type="match status" value="1"/>
</dbReference>
<dbReference type="GO" id="GO:0003676">
    <property type="term" value="F:nucleic acid binding"/>
    <property type="evidence" value="ECO:0007669"/>
    <property type="project" value="InterPro"/>
</dbReference>
<dbReference type="InterPro" id="IPR001878">
    <property type="entry name" value="Znf_CCHC"/>
</dbReference>
<evidence type="ECO:0000259" key="4">
    <source>
        <dbReference type="PROSITE" id="PS50994"/>
    </source>
</evidence>
<dbReference type="PANTHER" id="PTHR45835:SF99">
    <property type="entry name" value="CHROMO DOMAIN-CONTAINING PROTEIN-RELATED"/>
    <property type="match status" value="1"/>
</dbReference>
<dbReference type="InterPro" id="IPR012337">
    <property type="entry name" value="RNaseH-like_sf"/>
</dbReference>
<feature type="region of interest" description="Disordered" evidence="2">
    <location>
        <begin position="136"/>
        <end position="171"/>
    </location>
</feature>
<dbReference type="SUPFAM" id="SSF53098">
    <property type="entry name" value="Ribonuclease H-like"/>
    <property type="match status" value="1"/>
</dbReference>
<evidence type="ECO:0000256" key="2">
    <source>
        <dbReference type="SAM" id="MobiDB-lite"/>
    </source>
</evidence>
<dbReference type="GO" id="GO:0003964">
    <property type="term" value="F:RNA-directed DNA polymerase activity"/>
    <property type="evidence" value="ECO:0007669"/>
    <property type="project" value="UniProtKB-KW"/>
</dbReference>
<dbReference type="GO" id="GO:0015074">
    <property type="term" value="P:DNA integration"/>
    <property type="evidence" value="ECO:0007669"/>
    <property type="project" value="InterPro"/>
</dbReference>
<keyword evidence="5" id="KW-0808">Transferase</keyword>
<dbReference type="AlphaFoldDB" id="A0A6L2LG70"/>
<dbReference type="Pfam" id="PF17921">
    <property type="entry name" value="Integrase_H2C2"/>
    <property type="match status" value="1"/>
</dbReference>
<feature type="compositionally biased region" description="Basic and acidic residues" evidence="2">
    <location>
        <begin position="162"/>
        <end position="171"/>
    </location>
</feature>
<dbReference type="InterPro" id="IPR036875">
    <property type="entry name" value="Znf_CCHC_sf"/>
</dbReference>
<evidence type="ECO:0000256" key="1">
    <source>
        <dbReference type="PROSITE-ProRule" id="PRU00047"/>
    </source>
</evidence>
<keyword evidence="1" id="KW-0862">Zinc</keyword>
<evidence type="ECO:0000313" key="5">
    <source>
        <dbReference type="EMBL" id="GEU60783.1"/>
    </source>
</evidence>
<dbReference type="PROSITE" id="PS50994">
    <property type="entry name" value="INTEGRASE"/>
    <property type="match status" value="1"/>
</dbReference>
<dbReference type="InterPro" id="IPR005162">
    <property type="entry name" value="Retrotrans_gag_dom"/>
</dbReference>
<gene>
    <name evidence="5" type="ORF">Tci_032761</name>
</gene>
<dbReference type="Gene3D" id="3.30.420.10">
    <property type="entry name" value="Ribonuclease H-like superfamily/Ribonuclease H"/>
    <property type="match status" value="1"/>
</dbReference>
<comment type="caution">
    <text evidence="5">The sequence shown here is derived from an EMBL/GenBank/DDBJ whole genome shotgun (WGS) entry which is preliminary data.</text>
</comment>
<feature type="domain" description="CCHC-type" evidence="3">
    <location>
        <begin position="437"/>
        <end position="452"/>
    </location>
</feature>
<dbReference type="GO" id="GO:0008270">
    <property type="term" value="F:zinc ion binding"/>
    <property type="evidence" value="ECO:0007669"/>
    <property type="project" value="UniProtKB-KW"/>
</dbReference>
<protein>
    <submittedName>
        <fullName evidence="5">Reverse transcriptase domain-containing protein</fullName>
    </submittedName>
</protein>
<dbReference type="InterPro" id="IPR041588">
    <property type="entry name" value="Integrase_H2C2"/>
</dbReference>
<organism evidence="5">
    <name type="scientific">Tanacetum cinerariifolium</name>
    <name type="common">Dalmatian daisy</name>
    <name type="synonym">Chrysanthemum cinerariifolium</name>
    <dbReference type="NCBI Taxonomy" id="118510"/>
    <lineage>
        <taxon>Eukaryota</taxon>
        <taxon>Viridiplantae</taxon>
        <taxon>Streptophyta</taxon>
        <taxon>Embryophyta</taxon>
        <taxon>Tracheophyta</taxon>
        <taxon>Spermatophyta</taxon>
        <taxon>Magnoliopsida</taxon>
        <taxon>eudicotyledons</taxon>
        <taxon>Gunneridae</taxon>
        <taxon>Pentapetalae</taxon>
        <taxon>asterids</taxon>
        <taxon>campanulids</taxon>
        <taxon>Asterales</taxon>
        <taxon>Asteraceae</taxon>
        <taxon>Asteroideae</taxon>
        <taxon>Anthemideae</taxon>
        <taxon>Anthemidinae</taxon>
        <taxon>Tanacetum</taxon>
    </lineage>
</organism>
<dbReference type="EMBL" id="BKCJ010004394">
    <property type="protein sequence ID" value="GEU60783.1"/>
    <property type="molecule type" value="Genomic_DNA"/>
</dbReference>
<proteinExistence type="predicted"/>
<keyword evidence="5" id="KW-0695">RNA-directed DNA polymerase</keyword>
<dbReference type="InterPro" id="IPR036397">
    <property type="entry name" value="RNaseH_sf"/>
</dbReference>
<dbReference type="InterPro" id="IPR001584">
    <property type="entry name" value="Integrase_cat-core"/>
</dbReference>
<dbReference type="Pfam" id="PF03732">
    <property type="entry name" value="Retrotrans_gag"/>
    <property type="match status" value="1"/>
</dbReference>
<dbReference type="SMART" id="SM00343">
    <property type="entry name" value="ZnF_C2HC"/>
    <property type="match status" value="1"/>
</dbReference>
<dbReference type="Gene3D" id="4.10.60.10">
    <property type="entry name" value="Zinc finger, CCHC-type"/>
    <property type="match status" value="1"/>
</dbReference>
<dbReference type="PANTHER" id="PTHR45835">
    <property type="entry name" value="YALI0A06105P"/>
    <property type="match status" value="1"/>
</dbReference>
<sequence>MVIENKVKTLTITTFLFPAKKVFRATTSSEYDVFSQPPYSNFEDAFSPNFPDYISASSDYVPASLGKTYSISLNNSFGLVPIASPTLSHFHDDPYMKVMHAYYVNESPIPPPVIMPPSPILSPMFNPQELFLPEELLPPKKRGRDRSSSSTPTLPQEFDIGESSRKTSLERHEEQIEEILNHLDELSLDRIENMEDNIETSASNPPAMNQAAIRQLVIDSVAVALEAQAANMENTDNRNRNPKPREAPVARKCSYKQFMSCQPFNFKGSEGAVGLICWFERTESVFSRSNCIEDCKVKFATGTLTEEALSWWNSFAQPIRIEEAYKITWVEFKKLLIKKYCLRTEVQKMEDKFYHLTVKGNDLKTYKKETFGSYVATPAENSGYTGNRPLCKKCTLHHTGPCTTKCNTYNKVGHMTRNYRNKGPATGSNLLPVIVTCHACGEKGHYANQCRKTTNNNAQGRAYMLRDMNAHRDPNVVTGAAPVARVPYRLAPSEMQELSNQLQELADQAQTEAIKEENIKAENLQGMDKAFKIHPNGTCCIKNRRWFPLFGNLKDLIMRESHKSKYSIHPGFDKMYQDPKNLYWWPNMKAIIAEYGGKCFTCSRFKSECQKPSGLLVQPEFPMWKWERITMDFISKPPKTSSEHDTIWVIVDRLTKSTHFIPTKAKDSMETLTSLYIKEIISRHCMPISIISDHDNYFTFRLWQSLQSALGTQIDMSMTYHLETDGKKFSYNNSYHASIKAAPFEALYGRKCRSPVCWAKVGDVQPTGPEIIHETIEKIVQIRQRLQAARDWQRSYANVR</sequence>